<organism evidence="1">
    <name type="scientific">Arundo donax</name>
    <name type="common">Giant reed</name>
    <name type="synonym">Donax arundinaceus</name>
    <dbReference type="NCBI Taxonomy" id="35708"/>
    <lineage>
        <taxon>Eukaryota</taxon>
        <taxon>Viridiplantae</taxon>
        <taxon>Streptophyta</taxon>
        <taxon>Embryophyta</taxon>
        <taxon>Tracheophyta</taxon>
        <taxon>Spermatophyta</taxon>
        <taxon>Magnoliopsida</taxon>
        <taxon>Liliopsida</taxon>
        <taxon>Poales</taxon>
        <taxon>Poaceae</taxon>
        <taxon>PACMAD clade</taxon>
        <taxon>Arundinoideae</taxon>
        <taxon>Arundineae</taxon>
        <taxon>Arundo</taxon>
    </lineage>
</organism>
<evidence type="ECO:0000313" key="1">
    <source>
        <dbReference type="EMBL" id="JAD40062.1"/>
    </source>
</evidence>
<reference evidence="1" key="1">
    <citation type="submission" date="2014-09" db="EMBL/GenBank/DDBJ databases">
        <authorList>
            <person name="Magalhaes I.L.F."/>
            <person name="Oliveira U."/>
            <person name="Santos F.R."/>
            <person name="Vidigal T.H.D.A."/>
            <person name="Brescovit A.D."/>
            <person name="Santos A.J."/>
        </authorList>
    </citation>
    <scope>NUCLEOTIDE SEQUENCE</scope>
    <source>
        <tissue evidence="1">Shoot tissue taken approximately 20 cm above the soil surface</tissue>
    </source>
</reference>
<name>A0A0A8ZZ48_ARUDO</name>
<proteinExistence type="predicted"/>
<reference evidence="1" key="2">
    <citation type="journal article" date="2015" name="Data Brief">
        <title>Shoot transcriptome of the giant reed, Arundo donax.</title>
        <authorList>
            <person name="Barrero R.A."/>
            <person name="Guerrero F.D."/>
            <person name="Moolhuijzen P."/>
            <person name="Goolsby J.A."/>
            <person name="Tidwell J."/>
            <person name="Bellgard S.E."/>
            <person name="Bellgard M.I."/>
        </authorList>
    </citation>
    <scope>NUCLEOTIDE SEQUENCE</scope>
    <source>
        <tissue evidence="1">Shoot tissue taken approximately 20 cm above the soil surface</tissue>
    </source>
</reference>
<dbReference type="EMBL" id="GBRH01257833">
    <property type="protein sequence ID" value="JAD40062.1"/>
    <property type="molecule type" value="Transcribed_RNA"/>
</dbReference>
<dbReference type="AlphaFoldDB" id="A0A0A8ZZ48"/>
<protein>
    <submittedName>
        <fullName evidence="1">Uncharacterized protein</fullName>
    </submittedName>
</protein>
<accession>A0A0A8ZZ48</accession>
<sequence>MSNFHSYYHLRCTFHLYHWVVSMTNEVWYYMLIDINWWYK</sequence>